<evidence type="ECO:0000313" key="1">
    <source>
        <dbReference type="EMBL" id="KAG0000120.1"/>
    </source>
</evidence>
<proteinExistence type="predicted"/>
<evidence type="ECO:0000313" key="2">
    <source>
        <dbReference type="Proteomes" id="UP000749646"/>
    </source>
</evidence>
<dbReference type="Proteomes" id="UP000749646">
    <property type="component" value="Unassembled WGS sequence"/>
</dbReference>
<sequence length="66" mass="7411">DEELLRLQRKDLELDLTADGGIQHDDYPNLRKTIQADPTKDSSNGYLIQMSPMPVVKLSFKHGSNG</sequence>
<reference evidence="1" key="1">
    <citation type="journal article" date="2020" name="Fungal Divers.">
        <title>Resolving the Mortierellaceae phylogeny through synthesis of multi-gene phylogenetics and phylogenomics.</title>
        <authorList>
            <person name="Vandepol N."/>
            <person name="Liber J."/>
            <person name="Desiro A."/>
            <person name="Na H."/>
            <person name="Kennedy M."/>
            <person name="Barry K."/>
            <person name="Grigoriev I.V."/>
            <person name="Miller A.N."/>
            <person name="O'Donnell K."/>
            <person name="Stajich J.E."/>
            <person name="Bonito G."/>
        </authorList>
    </citation>
    <scope>NUCLEOTIDE SEQUENCE</scope>
    <source>
        <strain evidence="1">MES-2147</strain>
    </source>
</reference>
<comment type="caution">
    <text evidence="1">The sequence shown here is derived from an EMBL/GenBank/DDBJ whole genome shotgun (WGS) entry which is preliminary data.</text>
</comment>
<dbReference type="EMBL" id="JAAAHW010000662">
    <property type="protein sequence ID" value="KAG0000120.1"/>
    <property type="molecule type" value="Genomic_DNA"/>
</dbReference>
<dbReference type="AlphaFoldDB" id="A0A9P6STD6"/>
<name>A0A9P6STD6_9FUNG</name>
<gene>
    <name evidence="1" type="ORF">BGZ65_004631</name>
</gene>
<protein>
    <submittedName>
        <fullName evidence="1">Uncharacterized protein</fullName>
    </submittedName>
</protein>
<feature type="non-terminal residue" evidence="1">
    <location>
        <position position="66"/>
    </location>
</feature>
<keyword evidence="2" id="KW-1185">Reference proteome</keyword>
<dbReference type="OrthoDB" id="164951at2759"/>
<accession>A0A9P6STD6</accession>
<organism evidence="1 2">
    <name type="scientific">Modicella reniformis</name>
    <dbReference type="NCBI Taxonomy" id="1440133"/>
    <lineage>
        <taxon>Eukaryota</taxon>
        <taxon>Fungi</taxon>
        <taxon>Fungi incertae sedis</taxon>
        <taxon>Mucoromycota</taxon>
        <taxon>Mortierellomycotina</taxon>
        <taxon>Mortierellomycetes</taxon>
        <taxon>Mortierellales</taxon>
        <taxon>Mortierellaceae</taxon>
        <taxon>Modicella</taxon>
    </lineage>
</organism>